<evidence type="ECO:0000313" key="3">
    <source>
        <dbReference type="Proteomes" id="UP000050794"/>
    </source>
</evidence>
<proteinExistence type="predicted"/>
<organism evidence="3 4">
    <name type="scientific">Toxocara canis</name>
    <name type="common">Canine roundworm</name>
    <dbReference type="NCBI Taxonomy" id="6265"/>
    <lineage>
        <taxon>Eukaryota</taxon>
        <taxon>Metazoa</taxon>
        <taxon>Ecdysozoa</taxon>
        <taxon>Nematoda</taxon>
        <taxon>Chromadorea</taxon>
        <taxon>Rhabditida</taxon>
        <taxon>Spirurina</taxon>
        <taxon>Ascaridomorpha</taxon>
        <taxon>Ascaridoidea</taxon>
        <taxon>Toxocaridae</taxon>
        <taxon>Toxocara</taxon>
    </lineage>
</organism>
<dbReference type="EMBL" id="UYWY01022912">
    <property type="protein sequence ID" value="VDM46822.1"/>
    <property type="molecule type" value="Genomic_DNA"/>
</dbReference>
<reference evidence="2 3" key="2">
    <citation type="submission" date="2018-11" db="EMBL/GenBank/DDBJ databases">
        <authorList>
            <consortium name="Pathogen Informatics"/>
        </authorList>
    </citation>
    <scope>NUCLEOTIDE SEQUENCE [LARGE SCALE GENOMIC DNA]</scope>
</reference>
<reference evidence="4" key="1">
    <citation type="submission" date="2016-06" db="UniProtKB">
        <authorList>
            <consortium name="WormBaseParasite"/>
        </authorList>
    </citation>
    <scope>IDENTIFICATION</scope>
</reference>
<gene>
    <name evidence="2" type="ORF">TCNE_LOCUS15501</name>
</gene>
<evidence type="ECO:0000313" key="4">
    <source>
        <dbReference type="WBParaSite" id="TCNE_0001550201-mRNA-1"/>
    </source>
</evidence>
<evidence type="ECO:0000256" key="1">
    <source>
        <dbReference type="SAM" id="MobiDB-lite"/>
    </source>
</evidence>
<name>A0A183V431_TOXCA</name>
<sequence length="69" mass="7364">MYSQTSVESSCSGQNSASSLVRMQNSSLGHSDPQISASSTLQLSPYGTNTSSSVRLRVCFSDVFFFMAA</sequence>
<evidence type="ECO:0000313" key="2">
    <source>
        <dbReference type="EMBL" id="VDM46822.1"/>
    </source>
</evidence>
<keyword evidence="3" id="KW-1185">Reference proteome</keyword>
<dbReference type="AlphaFoldDB" id="A0A183V431"/>
<dbReference type="WBParaSite" id="TCNE_0001550201-mRNA-1">
    <property type="protein sequence ID" value="TCNE_0001550201-mRNA-1"/>
    <property type="gene ID" value="TCNE_0001550201"/>
</dbReference>
<feature type="region of interest" description="Disordered" evidence="1">
    <location>
        <begin position="1"/>
        <end position="50"/>
    </location>
</feature>
<accession>A0A183V431</accession>
<protein>
    <submittedName>
        <fullName evidence="4">Ovule protein</fullName>
    </submittedName>
</protein>
<dbReference type="Proteomes" id="UP000050794">
    <property type="component" value="Unassembled WGS sequence"/>
</dbReference>